<reference evidence="2 3" key="1">
    <citation type="submission" date="2017-07" db="EMBL/GenBank/DDBJ databases">
        <title>An improved, manually edited Actinidia chinensis var. chinensis (kiwifruit) genome highlights the challenges associated with draft genomes and gene prediction in plants.</title>
        <authorList>
            <person name="Pilkington S."/>
            <person name="Crowhurst R."/>
            <person name="Hilario E."/>
            <person name="Nardozza S."/>
            <person name="Fraser L."/>
            <person name="Peng Y."/>
            <person name="Gunaseelan K."/>
            <person name="Simpson R."/>
            <person name="Tahir J."/>
            <person name="Deroles S."/>
            <person name="Templeton K."/>
            <person name="Luo Z."/>
            <person name="Davy M."/>
            <person name="Cheng C."/>
            <person name="Mcneilage M."/>
            <person name="Scaglione D."/>
            <person name="Liu Y."/>
            <person name="Zhang Q."/>
            <person name="Datson P."/>
            <person name="De Silva N."/>
            <person name="Gardiner S."/>
            <person name="Bassett H."/>
            <person name="Chagne D."/>
            <person name="Mccallum J."/>
            <person name="Dzierzon H."/>
            <person name="Deng C."/>
            <person name="Wang Y.-Y."/>
            <person name="Barron N."/>
            <person name="Manako K."/>
            <person name="Bowen J."/>
            <person name="Foster T."/>
            <person name="Erridge Z."/>
            <person name="Tiffin H."/>
            <person name="Waite C."/>
            <person name="Davies K."/>
            <person name="Grierson E."/>
            <person name="Laing W."/>
            <person name="Kirk R."/>
            <person name="Chen X."/>
            <person name="Wood M."/>
            <person name="Montefiori M."/>
            <person name="Brummell D."/>
            <person name="Schwinn K."/>
            <person name="Catanach A."/>
            <person name="Fullerton C."/>
            <person name="Li D."/>
            <person name="Meiyalaghan S."/>
            <person name="Nieuwenhuizen N."/>
            <person name="Read N."/>
            <person name="Prakash R."/>
            <person name="Hunter D."/>
            <person name="Zhang H."/>
            <person name="Mckenzie M."/>
            <person name="Knabel M."/>
            <person name="Harris A."/>
            <person name="Allan A."/>
            <person name="Chen A."/>
            <person name="Janssen B."/>
            <person name="Plunkett B."/>
            <person name="Dwamena C."/>
            <person name="Voogd C."/>
            <person name="Leif D."/>
            <person name="Lafferty D."/>
            <person name="Souleyre E."/>
            <person name="Varkonyi-Gasic E."/>
            <person name="Gambi F."/>
            <person name="Hanley J."/>
            <person name="Yao J.-L."/>
            <person name="Cheung J."/>
            <person name="David K."/>
            <person name="Warren B."/>
            <person name="Marsh K."/>
            <person name="Snowden K."/>
            <person name="Lin-Wang K."/>
            <person name="Brian L."/>
            <person name="Martinez-Sanchez M."/>
            <person name="Wang M."/>
            <person name="Ileperuma N."/>
            <person name="Macnee N."/>
            <person name="Campin R."/>
            <person name="Mcatee P."/>
            <person name="Drummond R."/>
            <person name="Espley R."/>
            <person name="Ireland H."/>
            <person name="Wu R."/>
            <person name="Atkinson R."/>
            <person name="Karunairetnam S."/>
            <person name="Bulley S."/>
            <person name="Chunkath S."/>
            <person name="Hanley Z."/>
            <person name="Storey R."/>
            <person name="Thrimawithana A."/>
            <person name="Thomson S."/>
            <person name="David C."/>
            <person name="Testolin R."/>
        </authorList>
    </citation>
    <scope>NUCLEOTIDE SEQUENCE [LARGE SCALE GENOMIC DNA]</scope>
    <source>
        <strain evidence="3">cv. Red5</strain>
        <tissue evidence="2">Young leaf</tissue>
    </source>
</reference>
<organism evidence="2 3">
    <name type="scientific">Actinidia chinensis var. chinensis</name>
    <name type="common">Chinese soft-hair kiwi</name>
    <dbReference type="NCBI Taxonomy" id="1590841"/>
    <lineage>
        <taxon>Eukaryota</taxon>
        <taxon>Viridiplantae</taxon>
        <taxon>Streptophyta</taxon>
        <taxon>Embryophyta</taxon>
        <taxon>Tracheophyta</taxon>
        <taxon>Spermatophyta</taxon>
        <taxon>Magnoliopsida</taxon>
        <taxon>eudicotyledons</taxon>
        <taxon>Gunneridae</taxon>
        <taxon>Pentapetalae</taxon>
        <taxon>asterids</taxon>
        <taxon>Ericales</taxon>
        <taxon>Actinidiaceae</taxon>
        <taxon>Actinidia</taxon>
    </lineage>
</organism>
<dbReference type="Proteomes" id="UP000241394">
    <property type="component" value="Chromosome LG4"/>
</dbReference>
<evidence type="ECO:0000313" key="2">
    <source>
        <dbReference type="EMBL" id="PSS31893.1"/>
    </source>
</evidence>
<dbReference type="PANTHER" id="PTHR35278">
    <property type="entry name" value="TRANSMEMBRANE PROTEIN-RELATED"/>
    <property type="match status" value="1"/>
</dbReference>
<dbReference type="PANTHER" id="PTHR35278:SF1">
    <property type="entry name" value="F8K7.16"/>
    <property type="match status" value="1"/>
</dbReference>
<dbReference type="InParanoid" id="A0A2R6RPE3"/>
<dbReference type="EMBL" id="NKQK01000004">
    <property type="protein sequence ID" value="PSS31893.1"/>
    <property type="molecule type" value="Genomic_DNA"/>
</dbReference>
<protein>
    <submittedName>
        <fullName evidence="2">Pre-mRNA-splicing factor 38A like</fullName>
    </submittedName>
</protein>
<feature type="region of interest" description="Disordered" evidence="1">
    <location>
        <begin position="37"/>
        <end position="85"/>
    </location>
</feature>
<gene>
    <name evidence="2" type="ORF">CEY00_Acc05056</name>
</gene>
<reference evidence="3" key="2">
    <citation type="journal article" date="2018" name="BMC Genomics">
        <title>A manually annotated Actinidia chinensis var. chinensis (kiwifruit) genome highlights the challenges associated with draft genomes and gene prediction in plants.</title>
        <authorList>
            <person name="Pilkington S.M."/>
            <person name="Crowhurst R."/>
            <person name="Hilario E."/>
            <person name="Nardozza S."/>
            <person name="Fraser L."/>
            <person name="Peng Y."/>
            <person name="Gunaseelan K."/>
            <person name="Simpson R."/>
            <person name="Tahir J."/>
            <person name="Deroles S.C."/>
            <person name="Templeton K."/>
            <person name="Luo Z."/>
            <person name="Davy M."/>
            <person name="Cheng C."/>
            <person name="McNeilage M."/>
            <person name="Scaglione D."/>
            <person name="Liu Y."/>
            <person name="Zhang Q."/>
            <person name="Datson P."/>
            <person name="De Silva N."/>
            <person name="Gardiner S.E."/>
            <person name="Bassett H."/>
            <person name="Chagne D."/>
            <person name="McCallum J."/>
            <person name="Dzierzon H."/>
            <person name="Deng C."/>
            <person name="Wang Y.Y."/>
            <person name="Barron L."/>
            <person name="Manako K."/>
            <person name="Bowen J."/>
            <person name="Foster T.M."/>
            <person name="Erridge Z.A."/>
            <person name="Tiffin H."/>
            <person name="Waite C.N."/>
            <person name="Davies K.M."/>
            <person name="Grierson E.P."/>
            <person name="Laing W.A."/>
            <person name="Kirk R."/>
            <person name="Chen X."/>
            <person name="Wood M."/>
            <person name="Montefiori M."/>
            <person name="Brummell D.A."/>
            <person name="Schwinn K.E."/>
            <person name="Catanach A."/>
            <person name="Fullerton C."/>
            <person name="Li D."/>
            <person name="Meiyalaghan S."/>
            <person name="Nieuwenhuizen N."/>
            <person name="Read N."/>
            <person name="Prakash R."/>
            <person name="Hunter D."/>
            <person name="Zhang H."/>
            <person name="McKenzie M."/>
            <person name="Knabel M."/>
            <person name="Harris A."/>
            <person name="Allan A.C."/>
            <person name="Gleave A."/>
            <person name="Chen A."/>
            <person name="Janssen B.J."/>
            <person name="Plunkett B."/>
            <person name="Ampomah-Dwamena C."/>
            <person name="Voogd C."/>
            <person name="Leif D."/>
            <person name="Lafferty D."/>
            <person name="Souleyre E.J.F."/>
            <person name="Varkonyi-Gasic E."/>
            <person name="Gambi F."/>
            <person name="Hanley J."/>
            <person name="Yao J.L."/>
            <person name="Cheung J."/>
            <person name="David K.M."/>
            <person name="Warren B."/>
            <person name="Marsh K."/>
            <person name="Snowden K.C."/>
            <person name="Lin-Wang K."/>
            <person name="Brian L."/>
            <person name="Martinez-Sanchez M."/>
            <person name="Wang M."/>
            <person name="Ileperuma N."/>
            <person name="Macnee N."/>
            <person name="Campin R."/>
            <person name="McAtee P."/>
            <person name="Drummond R.S.M."/>
            <person name="Espley R.V."/>
            <person name="Ireland H.S."/>
            <person name="Wu R."/>
            <person name="Atkinson R.G."/>
            <person name="Karunairetnam S."/>
            <person name="Bulley S."/>
            <person name="Chunkath S."/>
            <person name="Hanley Z."/>
            <person name="Storey R."/>
            <person name="Thrimawithana A.H."/>
            <person name="Thomson S."/>
            <person name="David C."/>
            <person name="Testolin R."/>
            <person name="Huang H."/>
            <person name="Hellens R.P."/>
            <person name="Schaffer R.J."/>
        </authorList>
    </citation>
    <scope>NUCLEOTIDE SEQUENCE [LARGE SCALE GENOMIC DNA]</scope>
    <source>
        <strain evidence="3">cv. Red5</strain>
    </source>
</reference>
<evidence type="ECO:0000313" key="3">
    <source>
        <dbReference type="Proteomes" id="UP000241394"/>
    </source>
</evidence>
<keyword evidence="3" id="KW-1185">Reference proteome</keyword>
<proteinExistence type="predicted"/>
<dbReference type="OMA" id="ACFANCF"/>
<accession>A0A2R6RPE3</accession>
<sequence length="140" mass="16550">MVWACFANCFSVLEYGCTYLCYKLPTLKRKHRRHKRDIEEFITSSTEDDEMEAEDKSFSYHMPRRSRRDYKGDHLRRSLRPKSHRVQVGIRGDSTYVSKRNSIKNGHHGRSVHDIRVTQTSKFARKGGSYKGSTHRARRK</sequence>
<feature type="region of interest" description="Disordered" evidence="1">
    <location>
        <begin position="99"/>
        <end position="140"/>
    </location>
</feature>
<comment type="caution">
    <text evidence="2">The sequence shown here is derived from an EMBL/GenBank/DDBJ whole genome shotgun (WGS) entry which is preliminary data.</text>
</comment>
<evidence type="ECO:0000256" key="1">
    <source>
        <dbReference type="SAM" id="MobiDB-lite"/>
    </source>
</evidence>
<dbReference type="AlphaFoldDB" id="A0A2R6RPE3"/>
<dbReference type="Gramene" id="PSS31893">
    <property type="protein sequence ID" value="PSS31893"/>
    <property type="gene ID" value="CEY00_Acc05056"/>
</dbReference>
<name>A0A2R6RPE3_ACTCC</name>
<feature type="compositionally biased region" description="Basic residues" evidence="1">
    <location>
        <begin position="101"/>
        <end position="110"/>
    </location>
</feature>
<dbReference type="OrthoDB" id="1916120at2759"/>